<dbReference type="EMBL" id="MK500308">
    <property type="protein sequence ID" value="QBK85202.1"/>
    <property type="molecule type" value="Genomic_DNA"/>
</dbReference>
<protein>
    <recommendedName>
        <fullName evidence="2">MORN repeat protein</fullName>
    </recommendedName>
</protein>
<reference evidence="1" key="1">
    <citation type="journal article" date="2019" name="MBio">
        <title>Virus Genomes from Deep Sea Sediments Expand the Ocean Megavirome and Support Independent Origins of Viral Gigantism.</title>
        <authorList>
            <person name="Backstrom D."/>
            <person name="Yutin N."/>
            <person name="Jorgensen S.L."/>
            <person name="Dharamshi J."/>
            <person name="Homa F."/>
            <person name="Zaremba-Niedwiedzka K."/>
            <person name="Spang A."/>
            <person name="Wolf Y.I."/>
            <person name="Koonin E.V."/>
            <person name="Ettema T.J."/>
        </authorList>
    </citation>
    <scope>NUCLEOTIDE SEQUENCE</scope>
</reference>
<organism evidence="1">
    <name type="scientific">Iridovirus LCIVAC01</name>
    <dbReference type="NCBI Taxonomy" id="2506607"/>
    <lineage>
        <taxon>Viruses</taxon>
        <taxon>Varidnaviria</taxon>
        <taxon>Bamfordvirae</taxon>
        <taxon>Nucleocytoviricota</taxon>
        <taxon>Megaviricetes</taxon>
        <taxon>Pimascovirales</taxon>
        <taxon>Pimascovirales incertae sedis</taxon>
        <taxon>Iridoviridae</taxon>
    </lineage>
</organism>
<sequence length="82" mass="9978">MTCIQESCIRYNIHVEEKWTRDGKLMWRIHWKNGKQHGMETRYSSNKIMHEIMWDDGRKVRAISYFSNQPVEINVKGIYEDM</sequence>
<proteinExistence type="predicted"/>
<accession>A0A481YPQ0</accession>
<evidence type="ECO:0000313" key="1">
    <source>
        <dbReference type="EMBL" id="QBK85202.1"/>
    </source>
</evidence>
<evidence type="ECO:0008006" key="2">
    <source>
        <dbReference type="Google" id="ProtNLM"/>
    </source>
</evidence>
<dbReference type="SUPFAM" id="SSF82185">
    <property type="entry name" value="Histone H3 K4-specific methyltransferase SET7/9 N-terminal domain"/>
    <property type="match status" value="1"/>
</dbReference>
<dbReference type="Gene3D" id="2.20.110.10">
    <property type="entry name" value="Histone H3 K4-specific methyltransferase SET7/9 N-terminal domain"/>
    <property type="match status" value="1"/>
</dbReference>
<gene>
    <name evidence="1" type="ORF">LCIVAC01_00110</name>
</gene>
<name>A0A481YPQ0_9VIRU</name>